<reference evidence="2" key="1">
    <citation type="journal article" date="2014" name="Int. J. Syst. Evol. Microbiol.">
        <title>Complete genome sequence of Corynebacterium casei LMG S-19264T (=DSM 44701T), isolated from a smear-ripened cheese.</title>
        <authorList>
            <consortium name="US DOE Joint Genome Institute (JGI-PGF)"/>
            <person name="Walter F."/>
            <person name="Albersmeier A."/>
            <person name="Kalinowski J."/>
            <person name="Ruckert C."/>
        </authorList>
    </citation>
    <scope>NUCLEOTIDE SEQUENCE</scope>
    <source>
        <strain evidence="2">VKM Ac-1940</strain>
    </source>
</reference>
<comment type="caution">
    <text evidence="2">The sequence shown here is derived from an EMBL/GenBank/DDBJ whole genome shotgun (WGS) entry which is preliminary data.</text>
</comment>
<evidence type="ECO:0000313" key="3">
    <source>
        <dbReference type="Proteomes" id="UP001142291"/>
    </source>
</evidence>
<dbReference type="RefSeq" id="WP_239531673.1">
    <property type="nucleotide sequence ID" value="NZ_BAAAUR010000002.1"/>
</dbReference>
<evidence type="ECO:0000256" key="1">
    <source>
        <dbReference type="SAM" id="MobiDB-lite"/>
    </source>
</evidence>
<feature type="region of interest" description="Disordered" evidence="1">
    <location>
        <begin position="1"/>
        <end position="25"/>
    </location>
</feature>
<proteinExistence type="predicted"/>
<reference evidence="2" key="2">
    <citation type="submission" date="2023-01" db="EMBL/GenBank/DDBJ databases">
        <authorList>
            <person name="Sun Q."/>
            <person name="Evtushenko L."/>
        </authorList>
    </citation>
    <scope>NUCLEOTIDE SEQUENCE</scope>
    <source>
        <strain evidence="2">VKM Ac-1940</strain>
    </source>
</reference>
<name>A0A9W6HIZ7_9MICO</name>
<keyword evidence="3" id="KW-1185">Reference proteome</keyword>
<feature type="compositionally biased region" description="Low complexity" evidence="1">
    <location>
        <begin position="1"/>
        <end position="17"/>
    </location>
</feature>
<accession>A0A9W6HIZ7</accession>
<sequence>MTGEEAAGADGTDGIGAPRVTGEGIPHRREDRELVGWIHADGDDWTAVDVLGRVVVRAVDWLSAEEALEERGLAFLADPWMLEREDAAPLRVRLVEVTPERIVVKAEDYGDVSHASERIVLPWPLPSRLRPPRRGDPDGFTLHR</sequence>
<evidence type="ECO:0000313" key="2">
    <source>
        <dbReference type="EMBL" id="GLJ94145.1"/>
    </source>
</evidence>
<dbReference type="Proteomes" id="UP001142291">
    <property type="component" value="Unassembled WGS sequence"/>
</dbReference>
<organism evidence="2 3">
    <name type="scientific">Microbacterium dextranolyticum</name>
    <dbReference type="NCBI Taxonomy" id="36806"/>
    <lineage>
        <taxon>Bacteria</taxon>
        <taxon>Bacillati</taxon>
        <taxon>Actinomycetota</taxon>
        <taxon>Actinomycetes</taxon>
        <taxon>Micrococcales</taxon>
        <taxon>Microbacteriaceae</taxon>
        <taxon>Microbacterium</taxon>
    </lineage>
</organism>
<dbReference type="EMBL" id="BSER01000001">
    <property type="protein sequence ID" value="GLJ94145.1"/>
    <property type="molecule type" value="Genomic_DNA"/>
</dbReference>
<protein>
    <submittedName>
        <fullName evidence="2">Uncharacterized protein</fullName>
    </submittedName>
</protein>
<dbReference type="AlphaFoldDB" id="A0A9W6HIZ7"/>
<gene>
    <name evidence="2" type="ORF">GCM10017591_02060</name>
</gene>